<comment type="caution">
    <text evidence="2">The sequence shown here is derived from an EMBL/GenBank/DDBJ whole genome shotgun (WGS) entry which is preliminary data.</text>
</comment>
<gene>
    <name evidence="2" type="ORF">FGM01_02315</name>
</gene>
<name>A0A550I6Z4_9FLAO</name>
<keyword evidence="3" id="KW-1185">Reference proteome</keyword>
<evidence type="ECO:0000256" key="1">
    <source>
        <dbReference type="SAM" id="SignalP"/>
    </source>
</evidence>
<evidence type="ECO:0000313" key="3">
    <source>
        <dbReference type="Proteomes" id="UP000315131"/>
    </source>
</evidence>
<feature type="signal peptide" evidence="1">
    <location>
        <begin position="1"/>
        <end position="25"/>
    </location>
</feature>
<protein>
    <recommendedName>
        <fullName evidence="4">NIPSNAP family protein</fullName>
    </recommendedName>
</protein>
<dbReference type="RefSeq" id="WP_143409516.1">
    <property type="nucleotide sequence ID" value="NZ_VHSF01000001.1"/>
</dbReference>
<organism evidence="2 3">
    <name type="scientific">Christiangramia sabulilitoris</name>
    <dbReference type="NCBI Taxonomy" id="2583991"/>
    <lineage>
        <taxon>Bacteria</taxon>
        <taxon>Pseudomonadati</taxon>
        <taxon>Bacteroidota</taxon>
        <taxon>Flavobacteriia</taxon>
        <taxon>Flavobacteriales</taxon>
        <taxon>Flavobacteriaceae</taxon>
        <taxon>Christiangramia</taxon>
    </lineage>
</organism>
<evidence type="ECO:0000313" key="2">
    <source>
        <dbReference type="EMBL" id="TRO66744.1"/>
    </source>
</evidence>
<dbReference type="Proteomes" id="UP000315131">
    <property type="component" value="Unassembled WGS sequence"/>
</dbReference>
<dbReference type="OrthoDB" id="1426903at2"/>
<sequence>MKSIKTLFTAIFALLFMGFTSFSQSDRYQMFVVHEDHVKKDMIEKHHEADKNMVKLATQHNMDMEWLAFAGDEGRLMYLTAIDNMAELDKNPFADLQKKMGDEEYKKMFDAYDDTYTKHGDYIIRLDKELSYMPDGMTQTPEGEDYRALIYYHIPPGKEDQAEELAKKAKKIYEDKNSNLHYRLYKSGFGTMGNYYMVAVSAKSPEDLEMKMKKNDEVLGEKRQELIDEIEKIFPERETVTGFIRQDLSYLNKK</sequence>
<feature type="chain" id="PRO_5021860428" description="NIPSNAP family protein" evidence="1">
    <location>
        <begin position="26"/>
        <end position="254"/>
    </location>
</feature>
<evidence type="ECO:0008006" key="4">
    <source>
        <dbReference type="Google" id="ProtNLM"/>
    </source>
</evidence>
<proteinExistence type="predicted"/>
<dbReference type="EMBL" id="VHSF01000001">
    <property type="protein sequence ID" value="TRO66744.1"/>
    <property type="molecule type" value="Genomic_DNA"/>
</dbReference>
<accession>A0A550I6Z4</accession>
<keyword evidence="1" id="KW-0732">Signal</keyword>
<dbReference type="AlphaFoldDB" id="A0A550I6Z4"/>
<reference evidence="2 3" key="1">
    <citation type="submission" date="2019-06" db="EMBL/GenBank/DDBJ databases">
        <title>Gramella sabulilitoris sp. nov., isolated from a marine sand.</title>
        <authorList>
            <person name="Yoon J.-H."/>
        </authorList>
    </citation>
    <scope>NUCLEOTIDE SEQUENCE [LARGE SCALE GENOMIC DNA]</scope>
    <source>
        <strain evidence="2 3">HSMS-1</strain>
    </source>
</reference>